<evidence type="ECO:0000256" key="1">
    <source>
        <dbReference type="ARBA" id="ARBA00004496"/>
    </source>
</evidence>
<feature type="domain" description="FERM" evidence="14">
    <location>
        <begin position="1701"/>
        <end position="2005"/>
    </location>
</feature>
<dbReference type="Pfam" id="PF00784">
    <property type="entry name" value="MyTH4"/>
    <property type="match status" value="2"/>
</dbReference>
<keyword evidence="9 12" id="KW-0505">Motor protein</keyword>
<dbReference type="SMART" id="SM00139">
    <property type="entry name" value="MyTH4"/>
    <property type="match status" value="2"/>
</dbReference>
<evidence type="ECO:0000256" key="4">
    <source>
        <dbReference type="ARBA" id="ARBA00022490"/>
    </source>
</evidence>
<dbReference type="GO" id="GO:0005524">
    <property type="term" value="F:ATP binding"/>
    <property type="evidence" value="ECO:0007669"/>
    <property type="project" value="UniProtKB-UniRule"/>
</dbReference>
<dbReference type="InterPro" id="IPR051567">
    <property type="entry name" value="Unconventional_Myosin_ATPase"/>
</dbReference>
<evidence type="ECO:0000259" key="14">
    <source>
        <dbReference type="PROSITE" id="PS50057"/>
    </source>
</evidence>
<dbReference type="InterPro" id="IPR035963">
    <property type="entry name" value="FERM_2"/>
</dbReference>
<dbReference type="Pfam" id="PF24123">
    <property type="entry name" value="Myosin_VII_N"/>
    <property type="match status" value="1"/>
</dbReference>
<dbReference type="Gene3D" id="1.20.120.720">
    <property type="entry name" value="Myosin VI head, motor domain, U50 subdomain"/>
    <property type="match status" value="1"/>
</dbReference>
<keyword evidence="7 12" id="KW-0067">ATP-binding</keyword>
<dbReference type="RefSeq" id="XP_013067621.2">
    <property type="nucleotide sequence ID" value="XM_013212167.2"/>
</dbReference>
<dbReference type="SUPFAM" id="SSF47031">
    <property type="entry name" value="Second domain of FERM"/>
    <property type="match status" value="2"/>
</dbReference>
<feature type="domain" description="MyTH4" evidence="15">
    <location>
        <begin position="1545"/>
        <end position="1695"/>
    </location>
</feature>
<dbReference type="InterPro" id="IPR019748">
    <property type="entry name" value="FERM_central"/>
</dbReference>
<dbReference type="InterPro" id="IPR001452">
    <property type="entry name" value="SH3_domain"/>
</dbReference>
<name>A0A9U8E0N0_BIOGL</name>
<dbReference type="SUPFAM" id="SSF50729">
    <property type="entry name" value="PH domain-like"/>
    <property type="match status" value="1"/>
</dbReference>
<keyword evidence="6 12" id="KW-0547">Nucleotide-binding</keyword>
<keyword evidence="3 11" id="KW-0728">SH3 domain</keyword>
<dbReference type="PROSITE" id="PS50057">
    <property type="entry name" value="FERM_3"/>
    <property type="match status" value="2"/>
</dbReference>
<dbReference type="GeneID" id="106055745"/>
<dbReference type="GO" id="GO:0016459">
    <property type="term" value="C:myosin complex"/>
    <property type="evidence" value="ECO:0007669"/>
    <property type="project" value="UniProtKB-KW"/>
</dbReference>
<dbReference type="Pfam" id="PF21989">
    <property type="entry name" value="RA_2"/>
    <property type="match status" value="2"/>
</dbReference>
<dbReference type="PRINTS" id="PR00193">
    <property type="entry name" value="MYOSINHEAVY"/>
</dbReference>
<dbReference type="PROSITE" id="PS51016">
    <property type="entry name" value="MYTH4"/>
    <property type="match status" value="2"/>
</dbReference>
<dbReference type="InterPro" id="IPR027417">
    <property type="entry name" value="P-loop_NTPase"/>
</dbReference>
<keyword evidence="8 12" id="KW-0518">Myosin</keyword>
<keyword evidence="5" id="KW-0677">Repeat</keyword>
<evidence type="ECO:0000256" key="5">
    <source>
        <dbReference type="ARBA" id="ARBA00022737"/>
    </source>
</evidence>
<evidence type="ECO:0000256" key="9">
    <source>
        <dbReference type="ARBA" id="ARBA00023175"/>
    </source>
</evidence>
<evidence type="ECO:0000256" key="3">
    <source>
        <dbReference type="ARBA" id="ARBA00022443"/>
    </source>
</evidence>
<dbReference type="InterPro" id="IPR000048">
    <property type="entry name" value="IQ_motif_EF-hand-BS"/>
</dbReference>
<dbReference type="Pfam" id="PF00373">
    <property type="entry name" value="FERM_M"/>
    <property type="match status" value="1"/>
</dbReference>
<dbReference type="OMA" id="MYEKVWA"/>
<dbReference type="InterPro" id="IPR001609">
    <property type="entry name" value="Myosin_head_motor_dom-like"/>
</dbReference>
<dbReference type="GO" id="GO:0003774">
    <property type="term" value="F:cytoskeletal motor activity"/>
    <property type="evidence" value="ECO:0007669"/>
    <property type="project" value="UniProtKB-UniRule"/>
</dbReference>
<dbReference type="Pfam" id="PF00063">
    <property type="entry name" value="Myosin_head"/>
    <property type="match status" value="1"/>
</dbReference>
<dbReference type="Gene3D" id="1.20.58.530">
    <property type="match status" value="1"/>
</dbReference>
<dbReference type="Gene3D" id="1.10.10.820">
    <property type="match status" value="1"/>
</dbReference>
<feature type="domain" description="MyTH4" evidence="15">
    <location>
        <begin position="872"/>
        <end position="1085"/>
    </location>
</feature>
<dbReference type="OrthoDB" id="6280400at2759"/>
<dbReference type="Gene3D" id="1.20.5.4820">
    <property type="match status" value="1"/>
</dbReference>
<dbReference type="FunFam" id="1.10.10.820:FF:000001">
    <property type="entry name" value="Myosin heavy chain"/>
    <property type="match status" value="1"/>
</dbReference>
<dbReference type="InterPro" id="IPR038185">
    <property type="entry name" value="MyTH4_dom_sf"/>
</dbReference>
<dbReference type="Proteomes" id="UP001165740">
    <property type="component" value="Chromosome 15"/>
</dbReference>
<dbReference type="Gene3D" id="3.40.850.10">
    <property type="entry name" value="Kinesin motor domain"/>
    <property type="match status" value="1"/>
</dbReference>
<sequence length="2005" mass="228545">MQAIKGDHIWLEVDKKSEFSVPIGATVIGTDSGQIQLLDDDGREHWVDGGQVFRPMHVTSVDGVQDMISLGDFSEAGILRNLFIRYKDNQIYTYTGSILISVNPYQDLPIYSQEQVERYKAKKIGELPPHIFAIADNAYGSMHKSNQDQCIIISGESGSGKSECTKFILQYLASVSGQQSSIEQQILQAYPILEAFGNAKTIQNDNSSRFGKYIDIHFDERGVIECAKIEQYLLEKSRIVSQRKGERNYHIFYGMLAGLTAEGKAMFEVQDSENFEYLLQGERIECEGREDEKDFDEFRSAMKVLMFDDEDMVNILKILSALLHIGNVRFNEFELDNIEASEIEDVTGINITASFLEVDPQALIDALTTKTIFAKDESVTYTMKKMQAMDVRDAFAKGIYGRLFIWIVNKINAVLYKPQYHKKKSIKVLDIFSFENFDKNSFEQLCINYAIESLQQFFVTHVFKLEQAEYNNEGINWKNIEFVDNQGVLDLIADKPMNILALMDEESKFPKGTDESMLNKLHFYHSNNQYYLKPKAAVTQTFGLKHFAGLVVYDPDGFLEKNRDTFSSDLVQLIQTSKSKFLKTLFASDITETDARKKAATLATQFKKSLEQLMATLNVCHPYFVRCIKPNDVKRPQVFDRALCCKQLRYLGMMETIRIRRAGYPIRHRYNEFVTRYRMLVKGLAPASMGDSKTMAGKICSALLNNADFRLGKTKLFLKVAQDSYLEQLRENILSEKMSIIQLASKTWLCRKRYLKMKQGFTRLQAVYRSKILSTRYRKIFQWIINLQSFCRGYLLRKTLKRKEFCSLQTQELYQQRSVDLTDSSGGQTHDSPNVVEHKTSAQEISKEDLKTSNSFAGFAAKYFQDNATSSFTTKALRKSLLQLDDVVDQIASLAVWTVILQFMLNRQESEDEEDKKNYRCVMSRLHTTLEKKLNYQDLEKIVSDTTNEEQAGSSTSVAEDLSVLMTLSKLNCFLADPPLSDLERVHFVVGLGILRPHLRDEIYCQLCKQLTNNDNNDAVSRGWTLLSLCAISFPPSQKLFPYLSNFVSDSQMVQASSCESFLQKMSGLLPRKQPPCWMEYQQFVGNKTAISLSVTLTDGNDLTFNVTPFIIVEDLKRQISDQINLKDEFGFSLFMTTSDKMVRVEDGSYVMDAVSLSEQEAKEAGCEEEDGNGKMIFRKEIFTPWHDSAADPVATDLIYSQVVEGVSTDEYSTDQEDDLAMFAAQRYFIENGLKLDKDSLKSLINTYIPDTYIQGESDVSRWVDLISVKLKDSYFSNNITDALKVKQDVVSYARYKWPLLFSRFYEVSKLNGPQLSKDEALIAVNWTGVYAVDHDEQILLELSFPEIFNITASSFKTSGMSQKGVALLSVGGDMYTCLTSSADNLGNLIKTFIDGLKERSKYAIAIKSCSFSENTSQLIFKKGDFIQLDNQSIKSPGTQPLSYSGLNMNNNQKGKFSTDCVYIIPTITKPPLVILNLLTHWANSQRDVEVGQSNATSTKLEKEADSRKVKFLPTGVHHTLQHYARDYFRSSKKSKQRNQELWKYSKDPLKKPLLKDLIGQEDLSSMAHESYIGILKYMGDYPSKKTRISSVFFTDQIFSPALSNDFVREEIYCIIMKQLTDNKNSVSEARGWELMWLAVGLCEPGTLLLQELNLFLSSRSHIKLAAESLQRLEKRKNKSTRKVPPHLEEVEAVQQKMLKISHEVHFPNGNDETFEIDSSTTAADLCQEIAKHLRLKSVEGFSLYIQIGDKSYSIPGESYYFDFLRSLTTENNAKSKSQKKGEQGASTVSYELLFQKKIWVETIPGDDLQADLIFHYNQMFPTYFKGHHKCNKEEAAQLGALVYRVMNGEDESNLSQFPEILSELMPIDLMCEQPTQEWTDQIISAFHKYKGKNKEGATVEFLKIMSTWGTFGSEFFEVTQVSESNLPGKLILAINENGVHLLDLKTKAQHMRYPLSKISSCKSDDSSFFIVLKSSLDTDVEFKCLTKMGYRMQDLLSSYMKLIN</sequence>
<evidence type="ECO:0000313" key="18">
    <source>
        <dbReference type="RefSeq" id="XP_013067621.2"/>
    </source>
</evidence>
<protein>
    <submittedName>
        <fullName evidence="18">Myosin-VIIa-like isoform X1</fullName>
    </submittedName>
</protein>
<dbReference type="SMART" id="SM00242">
    <property type="entry name" value="MYSc"/>
    <property type="match status" value="1"/>
</dbReference>
<dbReference type="KEGG" id="bgt:106055745"/>
<evidence type="ECO:0000256" key="12">
    <source>
        <dbReference type="PROSITE-ProRule" id="PRU00782"/>
    </source>
</evidence>
<dbReference type="InterPro" id="IPR036106">
    <property type="entry name" value="MYSc_Myo7"/>
</dbReference>
<dbReference type="Gene3D" id="1.25.40.530">
    <property type="entry name" value="MyTH4 domain"/>
    <property type="match status" value="3"/>
</dbReference>
<feature type="domain" description="SH3" evidence="13">
    <location>
        <begin position="1399"/>
        <end position="1467"/>
    </location>
</feature>
<dbReference type="InterPro" id="IPR019749">
    <property type="entry name" value="Band_41_domain"/>
</dbReference>
<evidence type="ECO:0000259" key="15">
    <source>
        <dbReference type="PROSITE" id="PS51016"/>
    </source>
</evidence>
<evidence type="ECO:0000259" key="13">
    <source>
        <dbReference type="PROSITE" id="PS50002"/>
    </source>
</evidence>
<dbReference type="GO" id="GO:0003779">
    <property type="term" value="F:actin binding"/>
    <property type="evidence" value="ECO:0007669"/>
    <property type="project" value="UniProtKB-KW"/>
</dbReference>
<feature type="domain" description="Myosin motor" evidence="16">
    <location>
        <begin position="62"/>
        <end position="731"/>
    </location>
</feature>
<organism evidence="17 18">
    <name type="scientific">Biomphalaria glabrata</name>
    <name type="common">Bloodfluke planorb</name>
    <name type="synonym">Freshwater snail</name>
    <dbReference type="NCBI Taxonomy" id="6526"/>
    <lineage>
        <taxon>Eukaryota</taxon>
        <taxon>Metazoa</taxon>
        <taxon>Spiralia</taxon>
        <taxon>Lophotrochozoa</taxon>
        <taxon>Mollusca</taxon>
        <taxon>Gastropoda</taxon>
        <taxon>Heterobranchia</taxon>
        <taxon>Euthyneura</taxon>
        <taxon>Panpulmonata</taxon>
        <taxon>Hygrophila</taxon>
        <taxon>Lymnaeoidea</taxon>
        <taxon>Planorbidae</taxon>
        <taxon>Biomphalaria</taxon>
    </lineage>
</organism>
<dbReference type="Gene3D" id="2.30.30.40">
    <property type="entry name" value="SH3 Domains"/>
    <property type="match status" value="1"/>
</dbReference>
<feature type="region of interest" description="Actin-binding" evidence="12">
    <location>
        <begin position="610"/>
        <end position="632"/>
    </location>
</feature>
<dbReference type="PROSITE" id="PS50002">
    <property type="entry name" value="SH3"/>
    <property type="match status" value="1"/>
</dbReference>
<evidence type="ECO:0000256" key="11">
    <source>
        <dbReference type="PROSITE-ProRule" id="PRU00192"/>
    </source>
</evidence>
<dbReference type="PANTHER" id="PTHR22692:SF33">
    <property type="entry name" value="MYOSIN"/>
    <property type="match status" value="1"/>
</dbReference>
<evidence type="ECO:0000256" key="7">
    <source>
        <dbReference type="ARBA" id="ARBA00022840"/>
    </source>
</evidence>
<dbReference type="SMART" id="SM00295">
    <property type="entry name" value="B41"/>
    <property type="match status" value="2"/>
</dbReference>
<dbReference type="InterPro" id="IPR011993">
    <property type="entry name" value="PH-like_dom_sf"/>
</dbReference>
<dbReference type="InterPro" id="IPR036961">
    <property type="entry name" value="Kinesin_motor_dom_sf"/>
</dbReference>
<dbReference type="Pfam" id="PF00612">
    <property type="entry name" value="IQ"/>
    <property type="match status" value="1"/>
</dbReference>
<dbReference type="InterPro" id="IPR029071">
    <property type="entry name" value="Ubiquitin-like_domsf"/>
</dbReference>
<evidence type="ECO:0000256" key="2">
    <source>
        <dbReference type="ARBA" id="ARBA00008314"/>
    </source>
</evidence>
<evidence type="ECO:0000256" key="8">
    <source>
        <dbReference type="ARBA" id="ARBA00023123"/>
    </source>
</evidence>
<dbReference type="SUPFAM" id="SSF52540">
    <property type="entry name" value="P-loop containing nucleoside triphosphate hydrolases"/>
    <property type="match status" value="1"/>
</dbReference>
<reference evidence="18" key="1">
    <citation type="submission" date="2025-08" db="UniProtKB">
        <authorList>
            <consortium name="RefSeq"/>
        </authorList>
    </citation>
    <scope>IDENTIFICATION</scope>
</reference>
<evidence type="ECO:0000313" key="17">
    <source>
        <dbReference type="Proteomes" id="UP001165740"/>
    </source>
</evidence>
<dbReference type="Gene3D" id="2.30.29.30">
    <property type="entry name" value="Pleckstrin-homology domain (PH domain)/Phosphotyrosine-binding domain (PTB)"/>
    <property type="match status" value="2"/>
</dbReference>
<dbReference type="Pfam" id="PF21998">
    <property type="entry name" value="FERM_C1_MyoVII"/>
    <property type="match status" value="1"/>
</dbReference>
<accession>A0A9U8E0N0</accession>
<dbReference type="InterPro" id="IPR057130">
    <property type="entry name" value="Myosin_VII_N"/>
</dbReference>
<keyword evidence="10 12" id="KW-0009">Actin-binding</keyword>
<dbReference type="InterPro" id="IPR002404">
    <property type="entry name" value="IRS_PTB"/>
</dbReference>
<dbReference type="PANTHER" id="PTHR22692">
    <property type="entry name" value="MYOSIN VII, XV"/>
    <property type="match status" value="1"/>
</dbReference>
<keyword evidence="4" id="KW-0963">Cytoplasm</keyword>
<dbReference type="GO" id="GO:0005737">
    <property type="term" value="C:cytoplasm"/>
    <property type="evidence" value="ECO:0007669"/>
    <property type="project" value="UniProtKB-SubCell"/>
</dbReference>
<dbReference type="InterPro" id="IPR041793">
    <property type="entry name" value="MyoVII_FERM_C1"/>
</dbReference>
<feature type="domain" description="FERM" evidence="14">
    <location>
        <begin position="1091"/>
        <end position="1401"/>
    </location>
</feature>
<dbReference type="InterPro" id="IPR000857">
    <property type="entry name" value="MyTH4_dom"/>
</dbReference>
<comment type="similarity">
    <text evidence="2 12">Belongs to the TRAFAC class myosin-kinesin ATPase superfamily. Myosin family.</text>
</comment>
<keyword evidence="17" id="KW-1185">Reference proteome</keyword>
<evidence type="ECO:0000259" key="16">
    <source>
        <dbReference type="PROSITE" id="PS51456"/>
    </source>
</evidence>
<feature type="binding site" evidence="12">
    <location>
        <begin position="155"/>
        <end position="162"/>
    </location>
    <ligand>
        <name>ATP</name>
        <dbReference type="ChEBI" id="CHEBI:30616"/>
    </ligand>
</feature>
<dbReference type="CDD" id="cd14473">
    <property type="entry name" value="FERM_B-lobe"/>
    <property type="match status" value="2"/>
</dbReference>
<dbReference type="Gene3D" id="3.10.20.90">
    <property type="entry name" value="Phosphatidylinositol 3-kinase Catalytic Subunit, Chain A, domain 1"/>
    <property type="match status" value="2"/>
</dbReference>
<dbReference type="InterPro" id="IPR014352">
    <property type="entry name" value="FERM/acyl-CoA-bd_prot_sf"/>
</dbReference>
<dbReference type="PROSITE" id="PS51456">
    <property type="entry name" value="MYOSIN_MOTOR"/>
    <property type="match status" value="1"/>
</dbReference>
<dbReference type="Pfam" id="PF02174">
    <property type="entry name" value="IRS"/>
    <property type="match status" value="1"/>
</dbReference>
<proteinExistence type="inferred from homology"/>
<evidence type="ECO:0000256" key="6">
    <source>
        <dbReference type="ARBA" id="ARBA00022741"/>
    </source>
</evidence>
<dbReference type="CDD" id="cd01381">
    <property type="entry name" value="MYSc_Myo7"/>
    <property type="match status" value="1"/>
</dbReference>
<comment type="subcellular location">
    <subcellularLocation>
        <location evidence="1">Cytoplasm</location>
    </subcellularLocation>
</comment>
<gene>
    <name evidence="18" type="primary">LOC106055745</name>
</gene>
<dbReference type="InterPro" id="IPR000299">
    <property type="entry name" value="FERM_domain"/>
</dbReference>
<evidence type="ECO:0000256" key="10">
    <source>
        <dbReference type="ARBA" id="ARBA00023203"/>
    </source>
</evidence>
<dbReference type="PROSITE" id="PS50096">
    <property type="entry name" value="IQ"/>
    <property type="match status" value="1"/>
</dbReference>
<dbReference type="Gene3D" id="1.20.80.10">
    <property type="match status" value="2"/>
</dbReference>
<dbReference type="SUPFAM" id="SSF54236">
    <property type="entry name" value="Ubiquitin-like"/>
    <property type="match status" value="2"/>
</dbReference>